<dbReference type="RefSeq" id="WP_008913252.1">
    <property type="nucleotide sequence ID" value="NZ_KB233225.1"/>
</dbReference>
<keyword evidence="3 4" id="KW-0443">Lipid metabolism</keyword>
<gene>
    <name evidence="6" type="ORF">OOA_16349</name>
</gene>
<evidence type="ECO:0000313" key="7">
    <source>
        <dbReference type="Proteomes" id="UP000009336"/>
    </source>
</evidence>
<dbReference type="PROSITE" id="PS51635">
    <property type="entry name" value="PNPLA"/>
    <property type="match status" value="1"/>
</dbReference>
<dbReference type="Pfam" id="PF19890">
    <property type="entry name" value="DUF6363"/>
    <property type="match status" value="1"/>
</dbReference>
<dbReference type="GO" id="GO:0016787">
    <property type="term" value="F:hydrolase activity"/>
    <property type="evidence" value="ECO:0007669"/>
    <property type="project" value="UniProtKB-UniRule"/>
</dbReference>
<feature type="short sequence motif" description="DGA/G" evidence="4">
    <location>
        <begin position="184"/>
        <end position="186"/>
    </location>
</feature>
<evidence type="ECO:0000313" key="6">
    <source>
        <dbReference type="EMBL" id="EKT55379.1"/>
    </source>
</evidence>
<dbReference type="Proteomes" id="UP000009336">
    <property type="component" value="Unassembled WGS sequence"/>
</dbReference>
<keyword evidence="7" id="KW-1185">Reference proteome</keyword>
<dbReference type="PATRIC" id="fig|1141662.3.peg.3316"/>
<dbReference type="PANTHER" id="PTHR14226:SF25">
    <property type="entry name" value="PHOSPHOESTERASE"/>
    <property type="match status" value="1"/>
</dbReference>
<evidence type="ECO:0000256" key="2">
    <source>
        <dbReference type="ARBA" id="ARBA00022963"/>
    </source>
</evidence>
<accession>K8W4F9</accession>
<feature type="short sequence motif" description="GXSXG" evidence="4">
    <location>
        <begin position="60"/>
        <end position="64"/>
    </location>
</feature>
<dbReference type="InterPro" id="IPR037483">
    <property type="entry name" value="YjjU-like"/>
</dbReference>
<dbReference type="AlphaFoldDB" id="K8W4F9"/>
<evidence type="ECO:0000259" key="5">
    <source>
        <dbReference type="PROSITE" id="PS51635"/>
    </source>
</evidence>
<dbReference type="PANTHER" id="PTHR14226">
    <property type="entry name" value="NEUROPATHY TARGET ESTERASE/SWISS CHEESE D.MELANOGASTER"/>
    <property type="match status" value="1"/>
</dbReference>
<keyword evidence="1 4" id="KW-0378">Hydrolase</keyword>
<evidence type="ECO:0000256" key="4">
    <source>
        <dbReference type="PROSITE-ProRule" id="PRU01161"/>
    </source>
</evidence>
<dbReference type="Gene3D" id="3.40.1090.10">
    <property type="entry name" value="Cytosolic phospholipase A2 catalytic domain"/>
    <property type="match status" value="2"/>
</dbReference>
<feature type="active site" description="Nucleophile" evidence="4">
    <location>
        <position position="62"/>
    </location>
</feature>
<evidence type="ECO:0000256" key="3">
    <source>
        <dbReference type="ARBA" id="ARBA00023098"/>
    </source>
</evidence>
<name>K8W4F9_9GAMM</name>
<dbReference type="Pfam" id="PF01734">
    <property type="entry name" value="Patatin"/>
    <property type="match status" value="1"/>
</dbReference>
<dbReference type="InterPro" id="IPR016035">
    <property type="entry name" value="Acyl_Trfase/lysoPLipase"/>
</dbReference>
<sequence>MGKHVSITLGSIEPLAFFDEINQGKTALICEGGGQRGIFTAGVLDEFLKTGFNPFDIMIGTSAGAQNLSAYICGQHGYARRVITRYTTSPLFFNPLRFIRGGHLIDLDWLIESTSKEFPLQIASGLELINAGREFYMGASRSDDFEAEFLQPDADTWLDIIRASSAIPGFYRNGVDLAGTVYHDGGISAAIPVEEAYHRGADTIVVIRTVPSQMYFTPEWVKRMTRLLEGEKYGLQRMAAMLKVHLKSYRRTQQFIENPPGDLQIFEIYPPAPLKSSALGSRLSALNHDYHTGRRCGRYFIAALGHSFAMSDESLNRFKIQEDAEQEIQIEEDYAEAIFDAKHDVELVAQNKAKKATDAAQALMTGVITAANEESSPQADNKNAQ</sequence>
<dbReference type="eggNOG" id="COG4667">
    <property type="taxonomic scope" value="Bacteria"/>
</dbReference>
<dbReference type="SUPFAM" id="SSF52151">
    <property type="entry name" value="FabD/lysophospholipase-like"/>
    <property type="match status" value="1"/>
</dbReference>
<dbReference type="GO" id="GO:0016042">
    <property type="term" value="P:lipid catabolic process"/>
    <property type="evidence" value="ECO:0007669"/>
    <property type="project" value="UniProtKB-UniRule"/>
</dbReference>
<dbReference type="STRING" id="1141662.OOA_16349"/>
<organism evidence="6 7">
    <name type="scientific">Providencia burhodogranariea DSM 19968</name>
    <dbReference type="NCBI Taxonomy" id="1141662"/>
    <lineage>
        <taxon>Bacteria</taxon>
        <taxon>Pseudomonadati</taxon>
        <taxon>Pseudomonadota</taxon>
        <taxon>Gammaproteobacteria</taxon>
        <taxon>Enterobacterales</taxon>
        <taxon>Morganellaceae</taxon>
        <taxon>Providencia</taxon>
    </lineage>
</organism>
<proteinExistence type="predicted"/>
<dbReference type="InterPro" id="IPR002641">
    <property type="entry name" value="PNPLA_dom"/>
</dbReference>
<feature type="short sequence motif" description="GXGXXG" evidence="4">
    <location>
        <begin position="32"/>
        <end position="37"/>
    </location>
</feature>
<dbReference type="HOGENOM" id="CLU_048271_0_1_6"/>
<protein>
    <submittedName>
        <fullName evidence="6">Transcriptional regulator</fullName>
    </submittedName>
</protein>
<dbReference type="EMBL" id="AKKL01000046">
    <property type="protein sequence ID" value="EKT55379.1"/>
    <property type="molecule type" value="Genomic_DNA"/>
</dbReference>
<feature type="active site" description="Proton acceptor" evidence="4">
    <location>
        <position position="184"/>
    </location>
</feature>
<comment type="caution">
    <text evidence="6">The sequence shown here is derived from an EMBL/GenBank/DDBJ whole genome shotgun (WGS) entry which is preliminary data.</text>
</comment>
<dbReference type="InterPro" id="IPR050301">
    <property type="entry name" value="NTE"/>
</dbReference>
<dbReference type="InterPro" id="IPR045943">
    <property type="entry name" value="DUF6363"/>
</dbReference>
<feature type="domain" description="PNPLA" evidence="5">
    <location>
        <begin position="28"/>
        <end position="197"/>
    </location>
</feature>
<dbReference type="CDD" id="cd07208">
    <property type="entry name" value="Pat_hypo_Ecoli_yjju_like"/>
    <property type="match status" value="1"/>
</dbReference>
<keyword evidence="2 4" id="KW-0442">Lipid degradation</keyword>
<evidence type="ECO:0000256" key="1">
    <source>
        <dbReference type="ARBA" id="ARBA00022801"/>
    </source>
</evidence>
<dbReference type="OrthoDB" id="9802424at2"/>
<reference evidence="6 7" key="1">
    <citation type="journal article" date="2012" name="BMC Genomics">
        <title>Comparative genomics of bacteria in the genus Providencia isolated from wild Drosophila melanogaster.</title>
        <authorList>
            <person name="Galac M.R."/>
            <person name="Lazzaro B.P."/>
        </authorList>
    </citation>
    <scope>NUCLEOTIDE SEQUENCE [LARGE SCALE GENOMIC DNA]</scope>
    <source>
        <strain evidence="6 7">DSM 19968</strain>
    </source>
</reference>